<dbReference type="GO" id="GO:0016757">
    <property type="term" value="F:glycosyltransferase activity"/>
    <property type="evidence" value="ECO:0007669"/>
    <property type="project" value="TreeGrafter"/>
</dbReference>
<dbReference type="GO" id="GO:0009103">
    <property type="term" value="P:lipopolysaccharide biosynthetic process"/>
    <property type="evidence" value="ECO:0007669"/>
    <property type="project" value="TreeGrafter"/>
</dbReference>
<name>L8JJP5_9BACT</name>
<sequence length="353" mass="40121">MTTDTAGGVWHYSIDLVAGLLREQVKVVLVAMGPKLTEAQRADLHQCRGVKFYHKTCKLEWMDSPWNDVEKAGQWLTRIYEKEQPDLIHFNNYAHVNMGWDCPKILVAHSCVSSWWEAVKKEPLPGRFNYYFNVVREAFHGANMVVAPSAAMLSTFQRIYGHPERSTVIYNALAPSKVSTDKQPIIFSMGRLWDEAKNIDLLLKAADNINGKIYIAGAGSREKNNTANVTFLGILSRPEIFGWLNISAIYVLPVKYEPFGLSFLEAASRRCALVGGDIATMRELWGESMCYVEPDNPEALAHTCNTLLSDVKYRNCMAAEAYKRSQRYTLKKKTEQYINLYNNVRHESHTLLT</sequence>
<dbReference type="PANTHER" id="PTHR46401">
    <property type="entry name" value="GLYCOSYLTRANSFERASE WBBK-RELATED"/>
    <property type="match status" value="1"/>
</dbReference>
<evidence type="ECO:0000259" key="2">
    <source>
        <dbReference type="Pfam" id="PF13439"/>
    </source>
</evidence>
<evidence type="ECO:0000313" key="3">
    <source>
        <dbReference type="EMBL" id="ELR69131.1"/>
    </source>
</evidence>
<evidence type="ECO:0000256" key="1">
    <source>
        <dbReference type="ARBA" id="ARBA00022679"/>
    </source>
</evidence>
<reference evidence="3 4" key="1">
    <citation type="submission" date="2012-12" db="EMBL/GenBank/DDBJ databases">
        <title>Genome assembly of Fulvivirga imtechensis AK7.</title>
        <authorList>
            <person name="Nupur N."/>
            <person name="Khatri I."/>
            <person name="Kumar R."/>
            <person name="Subramanian S."/>
            <person name="Pinnaka A."/>
        </authorList>
    </citation>
    <scope>NUCLEOTIDE SEQUENCE [LARGE SCALE GENOMIC DNA]</scope>
    <source>
        <strain evidence="3 4">AK7</strain>
    </source>
</reference>
<dbReference type="Pfam" id="PF13692">
    <property type="entry name" value="Glyco_trans_1_4"/>
    <property type="match status" value="1"/>
</dbReference>
<comment type="caution">
    <text evidence="3">The sequence shown here is derived from an EMBL/GenBank/DDBJ whole genome shotgun (WGS) entry which is preliminary data.</text>
</comment>
<dbReference type="Pfam" id="PF13439">
    <property type="entry name" value="Glyco_transf_4"/>
    <property type="match status" value="1"/>
</dbReference>
<dbReference type="CDD" id="cd03801">
    <property type="entry name" value="GT4_PimA-like"/>
    <property type="match status" value="1"/>
</dbReference>
<dbReference type="Proteomes" id="UP000011135">
    <property type="component" value="Unassembled WGS sequence"/>
</dbReference>
<gene>
    <name evidence="3" type="ORF">C900_05411</name>
</gene>
<feature type="domain" description="Glycosyltransferase subfamily 4-like N-terminal" evidence="2">
    <location>
        <begin position="7"/>
        <end position="173"/>
    </location>
</feature>
<dbReference type="AlphaFoldDB" id="L8JJP5"/>
<dbReference type="SUPFAM" id="SSF53756">
    <property type="entry name" value="UDP-Glycosyltransferase/glycogen phosphorylase"/>
    <property type="match status" value="1"/>
</dbReference>
<organism evidence="3 4">
    <name type="scientific">Fulvivirga imtechensis AK7</name>
    <dbReference type="NCBI Taxonomy" id="1237149"/>
    <lineage>
        <taxon>Bacteria</taxon>
        <taxon>Pseudomonadati</taxon>
        <taxon>Bacteroidota</taxon>
        <taxon>Cytophagia</taxon>
        <taxon>Cytophagales</taxon>
        <taxon>Fulvivirgaceae</taxon>
        <taxon>Fulvivirga</taxon>
    </lineage>
</organism>
<keyword evidence="1 3" id="KW-0808">Transferase</keyword>
<dbReference type="Gene3D" id="3.40.50.2000">
    <property type="entry name" value="Glycogen Phosphorylase B"/>
    <property type="match status" value="2"/>
</dbReference>
<dbReference type="PANTHER" id="PTHR46401:SF2">
    <property type="entry name" value="GLYCOSYLTRANSFERASE WBBK-RELATED"/>
    <property type="match status" value="1"/>
</dbReference>
<protein>
    <submittedName>
        <fullName evidence="3">Glycosyltransferase</fullName>
    </submittedName>
</protein>
<proteinExistence type="predicted"/>
<dbReference type="STRING" id="1237149.C900_05411"/>
<evidence type="ECO:0000313" key="4">
    <source>
        <dbReference type="Proteomes" id="UP000011135"/>
    </source>
</evidence>
<accession>L8JJP5</accession>
<dbReference type="eggNOG" id="COG0438">
    <property type="taxonomic scope" value="Bacteria"/>
</dbReference>
<dbReference type="EMBL" id="AMZN01000083">
    <property type="protein sequence ID" value="ELR69131.1"/>
    <property type="molecule type" value="Genomic_DNA"/>
</dbReference>
<dbReference type="InterPro" id="IPR028098">
    <property type="entry name" value="Glyco_trans_4-like_N"/>
</dbReference>
<dbReference type="PATRIC" id="fig|1237149.3.peg.4793"/>
<keyword evidence="4" id="KW-1185">Reference proteome</keyword>